<comment type="caution">
    <text evidence="3">The sequence shown here is derived from an EMBL/GenBank/DDBJ whole genome shotgun (WGS) entry which is preliminary data.</text>
</comment>
<dbReference type="Gene3D" id="1.10.357.40">
    <property type="entry name" value="YbiA-like"/>
    <property type="match status" value="1"/>
</dbReference>
<dbReference type="InterPro" id="IPR037238">
    <property type="entry name" value="YbiA-like_sf"/>
</dbReference>
<dbReference type="InterPro" id="IPR012816">
    <property type="entry name" value="NADAR"/>
</dbReference>
<feature type="compositionally biased region" description="Polar residues" evidence="1">
    <location>
        <begin position="172"/>
        <end position="183"/>
    </location>
</feature>
<feature type="region of interest" description="Disordered" evidence="1">
    <location>
        <begin position="152"/>
        <end position="198"/>
    </location>
</feature>
<evidence type="ECO:0000256" key="1">
    <source>
        <dbReference type="SAM" id="MobiDB-lite"/>
    </source>
</evidence>
<keyword evidence="4" id="KW-1185">Reference proteome</keyword>
<name>A0AAV7KGA0_9METZ</name>
<evidence type="ECO:0000313" key="4">
    <source>
        <dbReference type="Proteomes" id="UP001165289"/>
    </source>
</evidence>
<proteinExistence type="predicted"/>
<protein>
    <recommendedName>
        <fullName evidence="2">NADAR domain-containing protein</fullName>
    </recommendedName>
</protein>
<accession>A0AAV7KGA0</accession>
<evidence type="ECO:0000259" key="2">
    <source>
        <dbReference type="Pfam" id="PF08719"/>
    </source>
</evidence>
<dbReference type="Pfam" id="PF08719">
    <property type="entry name" value="NADAR"/>
    <property type="match status" value="1"/>
</dbReference>
<feature type="compositionally biased region" description="Acidic residues" evidence="1">
    <location>
        <begin position="154"/>
        <end position="164"/>
    </location>
</feature>
<dbReference type="EMBL" id="JAKMXF010000033">
    <property type="protein sequence ID" value="KAI6660337.1"/>
    <property type="molecule type" value="Genomic_DNA"/>
</dbReference>
<evidence type="ECO:0000313" key="3">
    <source>
        <dbReference type="EMBL" id="KAI6660337.1"/>
    </source>
</evidence>
<dbReference type="SUPFAM" id="SSF143990">
    <property type="entry name" value="YbiA-like"/>
    <property type="match status" value="1"/>
</dbReference>
<gene>
    <name evidence="3" type="ORF">LOD99_13925</name>
</gene>
<reference evidence="3 4" key="1">
    <citation type="journal article" date="2023" name="BMC Biol.">
        <title>The compact genome of the sponge Oopsacas minuta (Hexactinellida) is lacking key metazoan core genes.</title>
        <authorList>
            <person name="Santini S."/>
            <person name="Schenkelaars Q."/>
            <person name="Jourda C."/>
            <person name="Duchesne M."/>
            <person name="Belahbib H."/>
            <person name="Rocher C."/>
            <person name="Selva M."/>
            <person name="Riesgo A."/>
            <person name="Vervoort M."/>
            <person name="Leys S.P."/>
            <person name="Kodjabachian L."/>
            <person name="Le Bivic A."/>
            <person name="Borchiellini C."/>
            <person name="Claverie J.M."/>
            <person name="Renard E."/>
        </authorList>
    </citation>
    <scope>NUCLEOTIDE SEQUENCE [LARGE SCALE GENOMIC DNA]</scope>
    <source>
        <strain evidence="3">SPO-2</strain>
    </source>
</reference>
<dbReference type="AlphaFoldDB" id="A0AAV7KGA0"/>
<dbReference type="Proteomes" id="UP001165289">
    <property type="component" value="Unassembled WGS sequence"/>
</dbReference>
<organism evidence="3 4">
    <name type="scientific">Oopsacas minuta</name>
    <dbReference type="NCBI Taxonomy" id="111878"/>
    <lineage>
        <taxon>Eukaryota</taxon>
        <taxon>Metazoa</taxon>
        <taxon>Porifera</taxon>
        <taxon>Hexactinellida</taxon>
        <taxon>Hexasterophora</taxon>
        <taxon>Lyssacinosida</taxon>
        <taxon>Leucopsacidae</taxon>
        <taxon>Oopsacas</taxon>
    </lineage>
</organism>
<sequence length="244" mass="27499">MATSRTQFTTEQDDPLVFLNLGFPLTVEIEDKEWPTIEHYYLAMKFPEEEQQDKIRTARLEDARLMAFHASPGALSEVEIDEVLLRALRAKFSQYPNLAKSLGSIRDHVIVLKDKDPYLGNGNGTGKCGQNKLGILLAFMRKEINDNASKYLEEVSDSSSESDTEPCLPQSGPLNSVTFQSPPTLLRQDHPSEGYMGSREENQFIGFNHQLPPLPEYYKTHTTTDVLSGMPPFSHARIKHTSIL</sequence>
<dbReference type="CDD" id="cd15457">
    <property type="entry name" value="NADAR"/>
    <property type="match status" value="1"/>
</dbReference>
<feature type="domain" description="NADAR" evidence="2">
    <location>
        <begin position="26"/>
        <end position="144"/>
    </location>
</feature>
<feature type="compositionally biased region" description="Basic and acidic residues" evidence="1">
    <location>
        <begin position="187"/>
        <end position="198"/>
    </location>
</feature>